<gene>
    <name evidence="3" type="ORF">ACFSBI_16090</name>
</gene>
<dbReference type="Pfam" id="PF01590">
    <property type="entry name" value="GAF"/>
    <property type="match status" value="1"/>
</dbReference>
<evidence type="ECO:0000256" key="1">
    <source>
        <dbReference type="SAM" id="MobiDB-lite"/>
    </source>
</evidence>
<dbReference type="PANTHER" id="PTHR43102">
    <property type="entry name" value="SLR1143 PROTEIN"/>
    <property type="match status" value="1"/>
</dbReference>
<dbReference type="PANTHER" id="PTHR43102:SF2">
    <property type="entry name" value="GAF DOMAIN-CONTAINING PROTEIN"/>
    <property type="match status" value="1"/>
</dbReference>
<feature type="domain" description="GAF" evidence="2">
    <location>
        <begin position="268"/>
        <end position="375"/>
    </location>
</feature>
<keyword evidence="4" id="KW-1185">Reference proteome</keyword>
<dbReference type="InterPro" id="IPR036514">
    <property type="entry name" value="SGNH_hydro_sf"/>
</dbReference>
<evidence type="ECO:0000313" key="3">
    <source>
        <dbReference type="EMBL" id="MFD1723072.1"/>
    </source>
</evidence>
<dbReference type="Proteomes" id="UP001597347">
    <property type="component" value="Unassembled WGS sequence"/>
</dbReference>
<accession>A0ABW4LKH4</accession>
<reference evidence="4" key="1">
    <citation type="journal article" date="2019" name="Int. J. Syst. Evol. Microbiol.">
        <title>The Global Catalogue of Microorganisms (GCM) 10K type strain sequencing project: providing services to taxonomists for standard genome sequencing and annotation.</title>
        <authorList>
            <consortium name="The Broad Institute Genomics Platform"/>
            <consortium name="The Broad Institute Genome Sequencing Center for Infectious Disease"/>
            <person name="Wu L."/>
            <person name="Ma J."/>
        </authorList>
    </citation>
    <scope>NUCLEOTIDE SEQUENCE [LARGE SCALE GENOMIC DNA]</scope>
    <source>
        <strain evidence="4">CGMCC 1.12471</strain>
    </source>
</reference>
<dbReference type="Gene3D" id="3.40.50.1110">
    <property type="entry name" value="SGNH hydrolase"/>
    <property type="match status" value="1"/>
</dbReference>
<dbReference type="SUPFAM" id="SSF55781">
    <property type="entry name" value="GAF domain-like"/>
    <property type="match status" value="1"/>
</dbReference>
<dbReference type="Gene3D" id="3.30.450.40">
    <property type="match status" value="1"/>
</dbReference>
<dbReference type="RefSeq" id="WP_377936734.1">
    <property type="nucleotide sequence ID" value="NZ_JBHUEA010000044.1"/>
</dbReference>
<sequence length="417" mass="45957">MIGKRAVRAAAKLWYVKMLADQQSVPVPRDSTDILSGAADPDRVLLLGNGPTHGWGTVTHELALTGQLGRALTRRTTRTTDIRYIGDELMNLAAVIPWIGEQSLAEFDLVLLVLSLNDALRLTPEHEYRADMERLLTKLALETKPSARIVIAGIQPVASLPHYRGVLARIGQASADRLNATTQQILGRFDGVEYMALDAPDPEPGRPYGSPQMYADWAESFADVCAPALDEARRLDVERVRIVPLQREWDWEPGRRIIEGAPLEGWRALDDLVAEAKDEFGVDVAYVSLIDGDRQFYAANTGPTGRSVPLDLTHCRITIQGEETLVVENSFKDERFKHSPLIDMTQMRFYAGTPLRNEEGEKIGTFCVLGALPGASRSVPEERLEAYAAAAQAELQRLAADRGEPATEPAPEGRTRA</sequence>
<name>A0ABW4LKH4_9MICO</name>
<feature type="compositionally biased region" description="Basic and acidic residues" evidence="1">
    <location>
        <begin position="399"/>
        <end position="417"/>
    </location>
</feature>
<proteinExistence type="predicted"/>
<organism evidence="3 4">
    <name type="scientific">Amnibacterium endophyticum</name>
    <dbReference type="NCBI Taxonomy" id="2109337"/>
    <lineage>
        <taxon>Bacteria</taxon>
        <taxon>Bacillati</taxon>
        <taxon>Actinomycetota</taxon>
        <taxon>Actinomycetes</taxon>
        <taxon>Micrococcales</taxon>
        <taxon>Microbacteriaceae</taxon>
        <taxon>Amnibacterium</taxon>
    </lineage>
</organism>
<dbReference type="InterPro" id="IPR003018">
    <property type="entry name" value="GAF"/>
</dbReference>
<dbReference type="EMBL" id="JBHUEA010000044">
    <property type="protein sequence ID" value="MFD1723072.1"/>
    <property type="molecule type" value="Genomic_DNA"/>
</dbReference>
<evidence type="ECO:0000313" key="4">
    <source>
        <dbReference type="Proteomes" id="UP001597347"/>
    </source>
</evidence>
<evidence type="ECO:0000259" key="2">
    <source>
        <dbReference type="Pfam" id="PF01590"/>
    </source>
</evidence>
<dbReference type="InterPro" id="IPR029016">
    <property type="entry name" value="GAF-like_dom_sf"/>
</dbReference>
<protein>
    <submittedName>
        <fullName evidence="3">GAF domain-containing protein</fullName>
    </submittedName>
</protein>
<dbReference type="SUPFAM" id="SSF52266">
    <property type="entry name" value="SGNH hydrolase"/>
    <property type="match status" value="1"/>
</dbReference>
<comment type="caution">
    <text evidence="3">The sequence shown here is derived from an EMBL/GenBank/DDBJ whole genome shotgun (WGS) entry which is preliminary data.</text>
</comment>
<feature type="region of interest" description="Disordered" evidence="1">
    <location>
        <begin position="398"/>
        <end position="417"/>
    </location>
</feature>